<dbReference type="OrthoDB" id="273452at2759"/>
<feature type="domain" description="DUF676" evidence="4">
    <location>
        <begin position="4"/>
        <end position="206"/>
    </location>
</feature>
<dbReference type="InterPro" id="IPR029058">
    <property type="entry name" value="AB_hydrolase_fold"/>
</dbReference>
<dbReference type="FunFam" id="3.40.50.1820:FF:000223">
    <property type="entry name" value="Lipase/serine esterase"/>
    <property type="match status" value="1"/>
</dbReference>
<feature type="transmembrane region" description="Helical" evidence="3">
    <location>
        <begin position="269"/>
        <end position="289"/>
    </location>
</feature>
<dbReference type="GO" id="GO:0016042">
    <property type="term" value="P:lipid catabolic process"/>
    <property type="evidence" value="ECO:0007669"/>
    <property type="project" value="UniProtKB-KW"/>
</dbReference>
<dbReference type="eggNOG" id="KOG4372">
    <property type="taxonomic scope" value="Eukaryota"/>
</dbReference>
<dbReference type="GO" id="GO:0047372">
    <property type="term" value="F:monoacylglycerol lipase activity"/>
    <property type="evidence" value="ECO:0007669"/>
    <property type="project" value="TreeGrafter"/>
</dbReference>
<evidence type="ECO:0000256" key="2">
    <source>
        <dbReference type="ARBA" id="ARBA00022963"/>
    </source>
</evidence>
<reference evidence="5 6" key="1">
    <citation type="journal article" date="2009" name="Nature">
        <title>Evolution of pathogenicity and sexual reproduction in eight Candida genomes.</title>
        <authorList>
            <person name="Butler G."/>
            <person name="Rasmussen M.D."/>
            <person name="Lin M.F."/>
            <person name="Santos M.A."/>
            <person name="Sakthikumar S."/>
            <person name="Munro C.A."/>
            <person name="Rheinbay E."/>
            <person name="Grabherr M."/>
            <person name="Forche A."/>
            <person name="Reedy J.L."/>
            <person name="Agrafioti I."/>
            <person name="Arnaud M.B."/>
            <person name="Bates S."/>
            <person name="Brown A.J."/>
            <person name="Brunke S."/>
            <person name="Costanzo M.C."/>
            <person name="Fitzpatrick D.A."/>
            <person name="de Groot P.W."/>
            <person name="Harris D."/>
            <person name="Hoyer L.L."/>
            <person name="Hube B."/>
            <person name="Klis F.M."/>
            <person name="Kodira C."/>
            <person name="Lennard N."/>
            <person name="Logue M.E."/>
            <person name="Martin R."/>
            <person name="Neiman A.M."/>
            <person name="Nikolaou E."/>
            <person name="Quail M.A."/>
            <person name="Quinn J."/>
            <person name="Santos M.C."/>
            <person name="Schmitzberger F.F."/>
            <person name="Sherlock G."/>
            <person name="Shah P."/>
            <person name="Silverstein K.A."/>
            <person name="Skrzypek M.S."/>
            <person name="Soll D."/>
            <person name="Staggs R."/>
            <person name="Stansfield I."/>
            <person name="Stumpf M.P."/>
            <person name="Sudbery P.E."/>
            <person name="Srikantha T."/>
            <person name="Zeng Q."/>
            <person name="Berman J."/>
            <person name="Berriman M."/>
            <person name="Heitman J."/>
            <person name="Gow N.A."/>
            <person name="Lorenz M.C."/>
            <person name="Birren B.W."/>
            <person name="Kellis M."/>
            <person name="Cuomo C.A."/>
        </authorList>
    </citation>
    <scope>NUCLEOTIDE SEQUENCE [LARGE SCALE GENOMIC DNA]</scope>
    <source>
        <strain evidence="6">ATCC MYA-3404 / T1</strain>
    </source>
</reference>
<dbReference type="PANTHER" id="PTHR12482:SF65">
    <property type="entry name" value="ESTERASE, PUTATIVE (AFU_ORTHOLOGUE AFUA_3G12320)-RELATED"/>
    <property type="match status" value="1"/>
</dbReference>
<keyword evidence="3" id="KW-0472">Membrane</keyword>
<organism evidence="5 6">
    <name type="scientific">Candida tropicalis (strain ATCC MYA-3404 / T1)</name>
    <name type="common">Yeast</name>
    <dbReference type="NCBI Taxonomy" id="294747"/>
    <lineage>
        <taxon>Eukaryota</taxon>
        <taxon>Fungi</taxon>
        <taxon>Dikarya</taxon>
        <taxon>Ascomycota</taxon>
        <taxon>Saccharomycotina</taxon>
        <taxon>Pichiomycetes</taxon>
        <taxon>Debaryomycetaceae</taxon>
        <taxon>Candida/Lodderomyces clade</taxon>
        <taxon>Candida</taxon>
    </lineage>
</organism>
<keyword evidence="2" id="KW-0442">Lipid degradation</keyword>
<proteinExistence type="inferred from homology"/>
<evidence type="ECO:0000256" key="1">
    <source>
        <dbReference type="ARBA" id="ARBA00007920"/>
    </source>
</evidence>
<evidence type="ECO:0000256" key="3">
    <source>
        <dbReference type="SAM" id="Phobius"/>
    </source>
</evidence>
<dbReference type="GO" id="GO:0005811">
    <property type="term" value="C:lipid droplet"/>
    <property type="evidence" value="ECO:0007669"/>
    <property type="project" value="TreeGrafter"/>
</dbReference>
<dbReference type="Pfam" id="PF05057">
    <property type="entry name" value="DUF676"/>
    <property type="match status" value="1"/>
</dbReference>
<evidence type="ECO:0000313" key="6">
    <source>
        <dbReference type="Proteomes" id="UP000002037"/>
    </source>
</evidence>
<sequence length="427" mass="49519">MVDYHLVILVHGVWGNSTHLAYIEKQIKENIDPKDGTKIYTHKTGSHQGYLTYDGIDVNGKRISDEVWEQTNLIEQNGTDKVTKFSIVGYSLGGLISRYCIGYLSSKGYFDNIEPINITTFCSPHVGISLPQSNNLSVRVYNSVAPFLLANTGAQFFLRDKVGEFNKPLLVWMADPRSIFFKTLLKFKYRTLYSNVVNDKRCSWYTSFISLDDKVNSQYNKQPDNIKCEYIKGYEPNVIDITKPLYYQKNPNVKAPTQRFTWFWKTLNWIKLIGTALVYFPAFVISSLIQRIKNRKRVKEFFKNKSNSLLHLYEHDESNDGDNQHHPSMFAGFSHIVEDEQETLVEDMYDAMGYKVSHSTTFPPIKLGKDQTFIVKKLNTLGWKKFPVIMRKTKETHRGAIVRHEDPSFDEGKIIVRHFINEVFKIE</sequence>
<name>C5M6Z7_CANTT</name>
<dbReference type="KEGG" id="ctp:CTRG_01628"/>
<evidence type="ECO:0000313" key="5">
    <source>
        <dbReference type="EMBL" id="EER34767.1"/>
    </source>
</evidence>
<dbReference type="Proteomes" id="UP000002037">
    <property type="component" value="Unassembled WGS sequence"/>
</dbReference>
<protein>
    <recommendedName>
        <fullName evidence="4">DUF676 domain-containing protein</fullName>
    </recommendedName>
</protein>
<keyword evidence="3" id="KW-0812">Transmembrane</keyword>
<dbReference type="EMBL" id="GG692396">
    <property type="protein sequence ID" value="EER34767.1"/>
    <property type="molecule type" value="Genomic_DNA"/>
</dbReference>
<dbReference type="AlphaFoldDB" id="C5M6Z7"/>
<dbReference type="GeneID" id="8301278"/>
<evidence type="ECO:0000259" key="4">
    <source>
        <dbReference type="Pfam" id="PF05057"/>
    </source>
</evidence>
<dbReference type="GO" id="GO:0004622">
    <property type="term" value="F:phosphatidylcholine lysophospholipase activity"/>
    <property type="evidence" value="ECO:0007669"/>
    <property type="project" value="TreeGrafter"/>
</dbReference>
<accession>C5M6Z7</accession>
<keyword evidence="6" id="KW-1185">Reference proteome</keyword>
<dbReference type="InterPro" id="IPR044294">
    <property type="entry name" value="Lipase-like"/>
</dbReference>
<keyword evidence="3" id="KW-1133">Transmembrane helix</keyword>
<dbReference type="HOGENOM" id="CLU_027968_1_1_1"/>
<dbReference type="InterPro" id="IPR007751">
    <property type="entry name" value="DUF676_lipase-like"/>
</dbReference>
<dbReference type="VEuPathDB" id="FungiDB:CTRG_01628"/>
<dbReference type="SUPFAM" id="SSF53474">
    <property type="entry name" value="alpha/beta-Hydrolases"/>
    <property type="match status" value="1"/>
</dbReference>
<dbReference type="RefSeq" id="XP_002547322.1">
    <property type="nucleotide sequence ID" value="XM_002547276.1"/>
</dbReference>
<dbReference type="PANTHER" id="PTHR12482">
    <property type="entry name" value="LIPASE ROG1-RELATED-RELATED"/>
    <property type="match status" value="1"/>
</dbReference>
<keyword evidence="2" id="KW-0443">Lipid metabolism</keyword>
<gene>
    <name evidence="5" type="ORF">CTRG_01628</name>
</gene>
<comment type="similarity">
    <text evidence="1">Belongs to the putative lipase ROG1 family.</text>
</comment>
<dbReference type="Gene3D" id="3.40.50.1820">
    <property type="entry name" value="alpha/beta hydrolase"/>
    <property type="match status" value="1"/>
</dbReference>